<evidence type="ECO:0000313" key="2">
    <source>
        <dbReference type="Proteomes" id="UP000267096"/>
    </source>
</evidence>
<dbReference type="EMBL" id="UYRR01036513">
    <property type="protein sequence ID" value="VDK67253.1"/>
    <property type="molecule type" value="Genomic_DNA"/>
</dbReference>
<dbReference type="WBParaSite" id="ASIM_0001965301-mRNA-1">
    <property type="protein sequence ID" value="ASIM_0001965301-mRNA-1"/>
    <property type="gene ID" value="ASIM_0001965301"/>
</dbReference>
<reference evidence="3" key="1">
    <citation type="submission" date="2017-02" db="UniProtKB">
        <authorList>
            <consortium name="WormBaseParasite"/>
        </authorList>
    </citation>
    <scope>IDENTIFICATION</scope>
</reference>
<dbReference type="AlphaFoldDB" id="A0A0M3KF94"/>
<evidence type="ECO:0000313" key="1">
    <source>
        <dbReference type="EMBL" id="VDK67253.1"/>
    </source>
</evidence>
<dbReference type="Proteomes" id="UP000267096">
    <property type="component" value="Unassembled WGS sequence"/>
</dbReference>
<proteinExistence type="predicted"/>
<sequence length="112" mass="12315">MSPIASAFYNQFATLDPALQYAMTLKLMQAQQQQQDFERARLALFQGRGLSSSPSTNAALIDAYRQQALAMGLSEQQAQSCQQHLSALTGDPKFLRDAMIVRGVEVSSESKD</sequence>
<gene>
    <name evidence="1" type="ORF">ASIM_LOCUS19042</name>
</gene>
<reference evidence="1 2" key="2">
    <citation type="submission" date="2018-11" db="EMBL/GenBank/DDBJ databases">
        <authorList>
            <consortium name="Pathogen Informatics"/>
        </authorList>
    </citation>
    <scope>NUCLEOTIDE SEQUENCE [LARGE SCALE GENOMIC DNA]</scope>
</reference>
<evidence type="ECO:0000313" key="3">
    <source>
        <dbReference type="WBParaSite" id="ASIM_0001965301-mRNA-1"/>
    </source>
</evidence>
<protein>
    <submittedName>
        <fullName evidence="3">Lipoprotein</fullName>
    </submittedName>
</protein>
<accession>A0A0M3KF94</accession>
<organism evidence="3">
    <name type="scientific">Anisakis simplex</name>
    <name type="common">Herring worm</name>
    <dbReference type="NCBI Taxonomy" id="6269"/>
    <lineage>
        <taxon>Eukaryota</taxon>
        <taxon>Metazoa</taxon>
        <taxon>Ecdysozoa</taxon>
        <taxon>Nematoda</taxon>
        <taxon>Chromadorea</taxon>
        <taxon>Rhabditida</taxon>
        <taxon>Spirurina</taxon>
        <taxon>Ascaridomorpha</taxon>
        <taxon>Ascaridoidea</taxon>
        <taxon>Anisakidae</taxon>
        <taxon>Anisakis</taxon>
        <taxon>Anisakis simplex complex</taxon>
    </lineage>
</organism>
<name>A0A0M3KF94_ANISI</name>
<keyword evidence="2" id="KW-1185">Reference proteome</keyword>